<keyword evidence="3" id="KW-1185">Reference proteome</keyword>
<accession>A0A3N5BCR4</accession>
<dbReference type="AlphaFoldDB" id="A0A3N5BCR4"/>
<gene>
    <name evidence="2" type="ORF">EDC24_0124</name>
</gene>
<feature type="signal peptide" evidence="1">
    <location>
        <begin position="1"/>
        <end position="21"/>
    </location>
</feature>
<organism evidence="2 3">
    <name type="scientific">Aquisalibacillus elongatus</name>
    <dbReference type="NCBI Taxonomy" id="485577"/>
    <lineage>
        <taxon>Bacteria</taxon>
        <taxon>Bacillati</taxon>
        <taxon>Bacillota</taxon>
        <taxon>Bacilli</taxon>
        <taxon>Bacillales</taxon>
        <taxon>Bacillaceae</taxon>
        <taxon>Aquisalibacillus</taxon>
    </lineage>
</organism>
<reference evidence="2 3" key="1">
    <citation type="submission" date="2018-11" db="EMBL/GenBank/DDBJ databases">
        <title>Genomic Encyclopedia of Type Strains, Phase IV (KMG-IV): sequencing the most valuable type-strain genomes for metagenomic binning, comparative biology and taxonomic classification.</title>
        <authorList>
            <person name="Goeker M."/>
        </authorList>
    </citation>
    <scope>NUCLEOTIDE SEQUENCE [LARGE SCALE GENOMIC DNA]</scope>
    <source>
        <strain evidence="2 3">DSM 18090</strain>
    </source>
</reference>
<keyword evidence="1" id="KW-0732">Signal</keyword>
<dbReference type="RefSeq" id="WP_124218935.1">
    <property type="nucleotide sequence ID" value="NZ_RKRF01000007.1"/>
</dbReference>
<feature type="chain" id="PRO_5039167419" description="Lipoprotein" evidence="1">
    <location>
        <begin position="22"/>
        <end position="149"/>
    </location>
</feature>
<proteinExistence type="predicted"/>
<name>A0A3N5BCR4_9BACI</name>
<evidence type="ECO:0000313" key="2">
    <source>
        <dbReference type="EMBL" id="RPF55253.1"/>
    </source>
</evidence>
<protein>
    <recommendedName>
        <fullName evidence="4">Lipoprotein</fullName>
    </recommendedName>
</protein>
<dbReference type="EMBL" id="RKRF01000007">
    <property type="protein sequence ID" value="RPF55253.1"/>
    <property type="molecule type" value="Genomic_DNA"/>
</dbReference>
<dbReference type="PROSITE" id="PS51257">
    <property type="entry name" value="PROKAR_LIPOPROTEIN"/>
    <property type="match status" value="1"/>
</dbReference>
<comment type="caution">
    <text evidence="2">The sequence shown here is derived from an EMBL/GenBank/DDBJ whole genome shotgun (WGS) entry which is preliminary data.</text>
</comment>
<evidence type="ECO:0000313" key="3">
    <source>
        <dbReference type="Proteomes" id="UP000276443"/>
    </source>
</evidence>
<dbReference type="Proteomes" id="UP000276443">
    <property type="component" value="Unassembled WGS sequence"/>
</dbReference>
<evidence type="ECO:0000256" key="1">
    <source>
        <dbReference type="SAM" id="SignalP"/>
    </source>
</evidence>
<dbReference type="OrthoDB" id="2614098at2"/>
<sequence>MKNLLVLLSMSIILLAGCNLSSDESLSFKEVDKEDLSKDIQSFFDGVKDQNGVHLHSNRDDKNTMYFYFNERNVNQGEEAVYFTDFDLEADGDTLKILYESDQTLDYSDNSIKNEVYLKVNLDQNYETISVFNNGEETHFGTVTAWLSN</sequence>
<evidence type="ECO:0008006" key="4">
    <source>
        <dbReference type="Google" id="ProtNLM"/>
    </source>
</evidence>